<comment type="caution">
    <text evidence="2">The sequence shown here is derived from an EMBL/GenBank/DDBJ whole genome shotgun (WGS) entry which is preliminary data.</text>
</comment>
<reference evidence="2" key="1">
    <citation type="journal article" date="2023" name="Mol. Phylogenet. Evol.">
        <title>Genome-scale phylogeny and comparative genomics of the fungal order Sordariales.</title>
        <authorList>
            <person name="Hensen N."/>
            <person name="Bonometti L."/>
            <person name="Westerberg I."/>
            <person name="Brannstrom I.O."/>
            <person name="Guillou S."/>
            <person name="Cros-Aarteil S."/>
            <person name="Calhoun S."/>
            <person name="Haridas S."/>
            <person name="Kuo A."/>
            <person name="Mondo S."/>
            <person name="Pangilinan J."/>
            <person name="Riley R."/>
            <person name="LaButti K."/>
            <person name="Andreopoulos B."/>
            <person name="Lipzen A."/>
            <person name="Chen C."/>
            <person name="Yan M."/>
            <person name="Daum C."/>
            <person name="Ng V."/>
            <person name="Clum A."/>
            <person name="Steindorff A."/>
            <person name="Ohm R.A."/>
            <person name="Martin F."/>
            <person name="Silar P."/>
            <person name="Natvig D.O."/>
            <person name="Lalanne C."/>
            <person name="Gautier V."/>
            <person name="Ament-Velasquez S.L."/>
            <person name="Kruys A."/>
            <person name="Hutchinson M.I."/>
            <person name="Powell A.J."/>
            <person name="Barry K."/>
            <person name="Miller A.N."/>
            <person name="Grigoriev I.V."/>
            <person name="Debuchy R."/>
            <person name="Gladieux P."/>
            <person name="Hiltunen Thoren M."/>
            <person name="Johannesson H."/>
        </authorList>
    </citation>
    <scope>NUCLEOTIDE SEQUENCE</scope>
    <source>
        <strain evidence="2">CBS 315.58</strain>
    </source>
</reference>
<feature type="compositionally biased region" description="Basic residues" evidence="1">
    <location>
        <begin position="58"/>
        <end position="75"/>
    </location>
</feature>
<feature type="compositionally biased region" description="Polar residues" evidence="1">
    <location>
        <begin position="314"/>
        <end position="334"/>
    </location>
</feature>
<feature type="region of interest" description="Disordered" evidence="1">
    <location>
        <begin position="1"/>
        <end position="111"/>
    </location>
</feature>
<feature type="region of interest" description="Disordered" evidence="1">
    <location>
        <begin position="263"/>
        <end position="397"/>
    </location>
</feature>
<dbReference type="EMBL" id="MU863911">
    <property type="protein sequence ID" value="KAK4201084.1"/>
    <property type="molecule type" value="Genomic_DNA"/>
</dbReference>
<keyword evidence="3" id="KW-1185">Reference proteome</keyword>
<reference evidence="2" key="2">
    <citation type="submission" date="2023-05" db="EMBL/GenBank/DDBJ databases">
        <authorList>
            <consortium name="Lawrence Berkeley National Laboratory"/>
            <person name="Steindorff A."/>
            <person name="Hensen N."/>
            <person name="Bonometti L."/>
            <person name="Westerberg I."/>
            <person name="Brannstrom I.O."/>
            <person name="Guillou S."/>
            <person name="Cros-Aarteil S."/>
            <person name="Calhoun S."/>
            <person name="Haridas S."/>
            <person name="Kuo A."/>
            <person name="Mondo S."/>
            <person name="Pangilinan J."/>
            <person name="Riley R."/>
            <person name="Labutti K."/>
            <person name="Andreopoulos B."/>
            <person name="Lipzen A."/>
            <person name="Chen C."/>
            <person name="Yanf M."/>
            <person name="Daum C."/>
            <person name="Ng V."/>
            <person name="Clum A."/>
            <person name="Ohm R."/>
            <person name="Martin F."/>
            <person name="Silar P."/>
            <person name="Natvig D."/>
            <person name="Lalanne C."/>
            <person name="Gautier V."/>
            <person name="Ament-Velasquez S.L."/>
            <person name="Kruys A."/>
            <person name="Hutchinson M.I."/>
            <person name="Powell A.J."/>
            <person name="Barry K."/>
            <person name="Miller A.N."/>
            <person name="Grigoriev I.V."/>
            <person name="Debuchy R."/>
            <person name="Gladieux P."/>
            <person name="Thoren M.H."/>
            <person name="Johannesson H."/>
        </authorList>
    </citation>
    <scope>NUCLEOTIDE SEQUENCE</scope>
    <source>
        <strain evidence="2">CBS 315.58</strain>
    </source>
</reference>
<feature type="compositionally biased region" description="Low complexity" evidence="1">
    <location>
        <begin position="335"/>
        <end position="366"/>
    </location>
</feature>
<proteinExistence type="predicted"/>
<protein>
    <submittedName>
        <fullName evidence="2">Uncharacterized protein</fullName>
    </submittedName>
</protein>
<gene>
    <name evidence="2" type="ORF">QBC40DRAFT_172316</name>
</gene>
<dbReference type="AlphaFoldDB" id="A0AAN7AVZ8"/>
<evidence type="ECO:0000313" key="2">
    <source>
        <dbReference type="EMBL" id="KAK4201084.1"/>
    </source>
</evidence>
<evidence type="ECO:0000313" key="3">
    <source>
        <dbReference type="Proteomes" id="UP001303160"/>
    </source>
</evidence>
<evidence type="ECO:0000256" key="1">
    <source>
        <dbReference type="SAM" id="MobiDB-lite"/>
    </source>
</evidence>
<organism evidence="2 3">
    <name type="scientific">Triangularia verruculosa</name>
    <dbReference type="NCBI Taxonomy" id="2587418"/>
    <lineage>
        <taxon>Eukaryota</taxon>
        <taxon>Fungi</taxon>
        <taxon>Dikarya</taxon>
        <taxon>Ascomycota</taxon>
        <taxon>Pezizomycotina</taxon>
        <taxon>Sordariomycetes</taxon>
        <taxon>Sordariomycetidae</taxon>
        <taxon>Sordariales</taxon>
        <taxon>Podosporaceae</taxon>
        <taxon>Triangularia</taxon>
    </lineage>
</organism>
<sequence>MPSQRSTTNRTAVQEAGQDPDNPPTYRPPGNFGRTSTGTQLQVHRFNVPAGADQAGGRARRNAPRRPSARARHYHARQDNQPLSRSIHGDRKANVSTNRRPTDQPVAPDLQLHDRAPPRRWQRLRRRHMEGAGVRHEIVEAVTALSKNGDKKPLRAIFDATTKYSIIRASSVIKILKLTPMLMPEGSELLPILSKWGLVDPRSFVKIVIERTREGIDEICAVTIRVLDDLASDRNGTNGCYGADMILHPDCFVGRQSGQNVALNTGAPADPDPLFGVPSPSLLYPQQQLPTGRSSSRRSSMTHDVSGESLICTPATSSQQSNFQGQHSNFQGQYSNHQGQQSNFQGQQSNFQGQQSNFQGQHSNHQGQYQGLPQTQHQFQQGQNPQSWTGRSQYGHQQQQTGFIYHEGGYATSPTTSPGSGAQALHSQVSAQSFYNQVQANASQQAPWITFSNPDLHTQNSVQPDVGEMRYFLDDFTHPTPTHKGD</sequence>
<name>A0AAN7AVZ8_9PEZI</name>
<feature type="compositionally biased region" description="Polar residues" evidence="1">
    <location>
        <begin position="33"/>
        <end position="42"/>
    </location>
</feature>
<accession>A0AAN7AVZ8</accession>
<feature type="compositionally biased region" description="Polar residues" evidence="1">
    <location>
        <begin position="367"/>
        <end position="397"/>
    </location>
</feature>
<dbReference type="Proteomes" id="UP001303160">
    <property type="component" value="Unassembled WGS sequence"/>
</dbReference>
<feature type="compositionally biased region" description="Polar residues" evidence="1">
    <location>
        <begin position="1"/>
        <end position="12"/>
    </location>
</feature>